<proteinExistence type="predicted"/>
<evidence type="ECO:0000313" key="6">
    <source>
        <dbReference type="Proteomes" id="UP000287224"/>
    </source>
</evidence>
<evidence type="ECO:0000313" key="5">
    <source>
        <dbReference type="EMBL" id="GCE03624.1"/>
    </source>
</evidence>
<dbReference type="PANTHER" id="PTHR42711">
    <property type="entry name" value="ABC TRANSPORTER ATP-BINDING PROTEIN"/>
    <property type="match status" value="1"/>
</dbReference>
<accession>A0A401Z9S5</accession>
<comment type="caution">
    <text evidence="5">The sequence shown here is derived from an EMBL/GenBank/DDBJ whole genome shotgun (WGS) entry which is preliminary data.</text>
</comment>
<keyword evidence="3" id="KW-0067">ATP-binding</keyword>
<dbReference type="InterPro" id="IPR003439">
    <property type="entry name" value="ABC_transporter-like_ATP-bd"/>
</dbReference>
<protein>
    <recommendedName>
        <fullName evidence="4">ABC transporter domain-containing protein</fullName>
    </recommendedName>
</protein>
<evidence type="ECO:0000259" key="4">
    <source>
        <dbReference type="PROSITE" id="PS50893"/>
    </source>
</evidence>
<dbReference type="PANTHER" id="PTHR42711:SF18">
    <property type="entry name" value="ABC TRANSPORTER, ATP-BINDING PROTEIN"/>
    <property type="match status" value="1"/>
</dbReference>
<evidence type="ECO:0000256" key="3">
    <source>
        <dbReference type="ARBA" id="ARBA00022840"/>
    </source>
</evidence>
<dbReference type="AlphaFoldDB" id="A0A401Z9S5"/>
<evidence type="ECO:0000256" key="2">
    <source>
        <dbReference type="ARBA" id="ARBA00022741"/>
    </source>
</evidence>
<keyword evidence="1" id="KW-0813">Transport</keyword>
<dbReference type="Gene3D" id="3.40.50.300">
    <property type="entry name" value="P-loop containing nucleotide triphosphate hydrolases"/>
    <property type="match status" value="1"/>
</dbReference>
<dbReference type="EMBL" id="BIFQ01000001">
    <property type="protein sequence ID" value="GCE03624.1"/>
    <property type="molecule type" value="Genomic_DNA"/>
</dbReference>
<dbReference type="InterPro" id="IPR003593">
    <property type="entry name" value="AAA+_ATPase"/>
</dbReference>
<dbReference type="Pfam" id="PF00005">
    <property type="entry name" value="ABC_tran"/>
    <property type="match status" value="1"/>
</dbReference>
<keyword evidence="2" id="KW-0547">Nucleotide-binding</keyword>
<dbReference type="Proteomes" id="UP000287224">
    <property type="component" value="Unassembled WGS sequence"/>
</dbReference>
<dbReference type="SMART" id="SM00382">
    <property type="entry name" value="AAA"/>
    <property type="match status" value="1"/>
</dbReference>
<reference evidence="6" key="1">
    <citation type="submission" date="2018-12" db="EMBL/GenBank/DDBJ databases">
        <title>Tengunoibacter tsumagoiensis gen. nov., sp. nov., Dictyobacter kobayashii sp. nov., D. alpinus sp. nov., and D. joshuensis sp. nov. and description of Dictyobacteraceae fam. nov. within the order Ktedonobacterales isolated from Tengu-no-mugimeshi.</title>
        <authorList>
            <person name="Wang C.M."/>
            <person name="Zheng Y."/>
            <person name="Sakai Y."/>
            <person name="Toyoda A."/>
            <person name="Minakuchi Y."/>
            <person name="Abe K."/>
            <person name="Yokota A."/>
            <person name="Yabe S."/>
        </authorList>
    </citation>
    <scope>NUCLEOTIDE SEQUENCE [LARGE SCALE GENOMIC DNA]</scope>
    <source>
        <strain evidence="6">S-27</strain>
    </source>
</reference>
<gene>
    <name evidence="5" type="ORF">KDAU_09530</name>
</gene>
<dbReference type="SUPFAM" id="SSF52540">
    <property type="entry name" value="P-loop containing nucleoside triphosphate hydrolases"/>
    <property type="match status" value="1"/>
</dbReference>
<dbReference type="GO" id="GO:0005524">
    <property type="term" value="F:ATP binding"/>
    <property type="evidence" value="ECO:0007669"/>
    <property type="project" value="UniProtKB-KW"/>
</dbReference>
<dbReference type="PROSITE" id="PS50893">
    <property type="entry name" value="ABC_TRANSPORTER_2"/>
    <property type="match status" value="1"/>
</dbReference>
<evidence type="ECO:0000256" key="1">
    <source>
        <dbReference type="ARBA" id="ARBA00022448"/>
    </source>
</evidence>
<dbReference type="GO" id="GO:0016887">
    <property type="term" value="F:ATP hydrolysis activity"/>
    <property type="evidence" value="ECO:0007669"/>
    <property type="project" value="InterPro"/>
</dbReference>
<feature type="domain" description="ABC transporter" evidence="4">
    <location>
        <begin position="39"/>
        <end position="276"/>
    </location>
</feature>
<organism evidence="5 6">
    <name type="scientific">Dictyobacter aurantiacus</name>
    <dbReference type="NCBI Taxonomy" id="1936993"/>
    <lineage>
        <taxon>Bacteria</taxon>
        <taxon>Bacillati</taxon>
        <taxon>Chloroflexota</taxon>
        <taxon>Ktedonobacteria</taxon>
        <taxon>Ktedonobacterales</taxon>
        <taxon>Dictyobacteraceae</taxon>
        <taxon>Dictyobacter</taxon>
    </lineage>
</organism>
<sequence>MSILDIAAMPLLKNITIDPADDAVVIDGVSKVFKKSRSLWSRSRKKAPEKEQKKEIRAVDNVSLTVKRREIVGILGANGSGKSTLIRMMSTLLIPDEGSVRIFGYDVVKDEYTVQRLINRVSVEASFFKKLSPMENLIYAARLYNMNGAEARKRIREILTRLGIKPDRIDAPLENMSRGMQQKVAIARAFLTSPIVLLLDEPTTGLDPRSKIDVQNFVNELRDVHDATILITTHDMDEAEALCDRVAIIDKGRIVAEGETEALKRAVTALHGKTELVSMNEVFMHYTAAHLITEEDVKRYGSWEKAFEVYEARREEEENS</sequence>
<keyword evidence="6" id="KW-1185">Reference proteome</keyword>
<name>A0A401Z9S5_9CHLR</name>
<dbReference type="InterPro" id="IPR027417">
    <property type="entry name" value="P-loop_NTPase"/>
</dbReference>
<dbReference type="InterPro" id="IPR050763">
    <property type="entry name" value="ABC_transporter_ATP-binding"/>
</dbReference>